<organism evidence="1 2">
    <name type="scientific">Paenibacillus sabuli</name>
    <dbReference type="NCBI Taxonomy" id="2772509"/>
    <lineage>
        <taxon>Bacteria</taxon>
        <taxon>Bacillati</taxon>
        <taxon>Bacillota</taxon>
        <taxon>Bacilli</taxon>
        <taxon>Bacillales</taxon>
        <taxon>Paenibacillaceae</taxon>
        <taxon>Paenibacillus</taxon>
    </lineage>
</organism>
<sequence>MVKTDWTMNDAVKPEDMNQIGQEINAKTVTVLSATPPENPTLNTIWYEDLGENPDLGGGGLVIANASTDGDEEIWLEEI</sequence>
<name>A0A927GSD8_9BACL</name>
<reference evidence="1" key="1">
    <citation type="submission" date="2020-09" db="EMBL/GenBank/DDBJ databases">
        <title>A novel bacterium of genus Paenibacillus, isolated from South China Sea.</title>
        <authorList>
            <person name="Huang H."/>
            <person name="Mo K."/>
            <person name="Hu Y."/>
        </authorList>
    </citation>
    <scope>NUCLEOTIDE SEQUENCE</scope>
    <source>
        <strain evidence="1">IB182496</strain>
    </source>
</reference>
<dbReference type="RefSeq" id="WP_190918372.1">
    <property type="nucleotide sequence ID" value="NZ_JACXIZ010000021.1"/>
</dbReference>
<evidence type="ECO:0000313" key="1">
    <source>
        <dbReference type="EMBL" id="MBD2846181.1"/>
    </source>
</evidence>
<evidence type="ECO:0000313" key="2">
    <source>
        <dbReference type="Proteomes" id="UP000621560"/>
    </source>
</evidence>
<comment type="caution">
    <text evidence="1">The sequence shown here is derived from an EMBL/GenBank/DDBJ whole genome shotgun (WGS) entry which is preliminary data.</text>
</comment>
<proteinExistence type="predicted"/>
<dbReference type="AlphaFoldDB" id="A0A927GSD8"/>
<protein>
    <submittedName>
        <fullName evidence="1">Uncharacterized protein</fullName>
    </submittedName>
</protein>
<dbReference type="Proteomes" id="UP000621560">
    <property type="component" value="Unassembled WGS sequence"/>
</dbReference>
<keyword evidence="2" id="KW-1185">Reference proteome</keyword>
<accession>A0A927GSD8</accession>
<dbReference type="EMBL" id="JACXIZ010000021">
    <property type="protein sequence ID" value="MBD2846181.1"/>
    <property type="molecule type" value="Genomic_DNA"/>
</dbReference>
<gene>
    <name evidence="1" type="ORF">IDH44_13325</name>
</gene>